<organism evidence="3 4">
    <name type="scientific">Spirilliplanes yamanashiensis</name>
    <dbReference type="NCBI Taxonomy" id="42233"/>
    <lineage>
        <taxon>Bacteria</taxon>
        <taxon>Bacillati</taxon>
        <taxon>Actinomycetota</taxon>
        <taxon>Actinomycetes</taxon>
        <taxon>Micromonosporales</taxon>
        <taxon>Micromonosporaceae</taxon>
        <taxon>Spirilliplanes</taxon>
    </lineage>
</organism>
<keyword evidence="4" id="KW-1185">Reference proteome</keyword>
<dbReference type="RefSeq" id="WP_203939636.1">
    <property type="nucleotide sequence ID" value="NZ_BAAAGJ010000005.1"/>
</dbReference>
<sequence length="144" mass="15780">MTWDPDGAGVLRLPSGILVRGRALRRPLPPGPPPEFGLYLLGAPPAPVPWPSAWLRWPDFRLPADRPAAVTALRDLLHRAATARTEIACGGGRGRTGTALACLAVLDGVPPGEAVAWVRARYDRRAVETPWQRRWVERAVTRRT</sequence>
<dbReference type="SUPFAM" id="SSF52799">
    <property type="entry name" value="(Phosphotyrosine protein) phosphatases II"/>
    <property type="match status" value="1"/>
</dbReference>
<proteinExistence type="predicted"/>
<feature type="domain" description="Swiss Army Knife protein DSP-PTPase phosphatase" evidence="2">
    <location>
        <begin position="73"/>
        <end position="123"/>
    </location>
</feature>
<evidence type="ECO:0000313" key="3">
    <source>
        <dbReference type="EMBL" id="GIJ04399.1"/>
    </source>
</evidence>
<dbReference type="InterPro" id="IPR029021">
    <property type="entry name" value="Prot-tyrosine_phosphatase-like"/>
</dbReference>
<accession>A0A8J3YA96</accession>
<dbReference type="EMBL" id="BOOY01000027">
    <property type="protein sequence ID" value="GIJ04399.1"/>
    <property type="molecule type" value="Genomic_DNA"/>
</dbReference>
<name>A0A8J3YA96_9ACTN</name>
<dbReference type="Gene3D" id="3.90.190.10">
    <property type="entry name" value="Protein tyrosine phosphatase superfamily"/>
    <property type="match status" value="1"/>
</dbReference>
<evidence type="ECO:0000256" key="1">
    <source>
        <dbReference type="ARBA" id="ARBA00022801"/>
    </source>
</evidence>
<evidence type="ECO:0000313" key="4">
    <source>
        <dbReference type="Proteomes" id="UP000652013"/>
    </source>
</evidence>
<dbReference type="InterPro" id="IPR057023">
    <property type="entry name" value="PTP-SAK"/>
</dbReference>
<dbReference type="GO" id="GO:0016791">
    <property type="term" value="F:phosphatase activity"/>
    <property type="evidence" value="ECO:0007669"/>
    <property type="project" value="UniProtKB-ARBA"/>
</dbReference>
<dbReference type="Pfam" id="PF22784">
    <property type="entry name" value="PTP-SAK"/>
    <property type="match status" value="1"/>
</dbReference>
<gene>
    <name evidence="3" type="ORF">Sya03_37510</name>
</gene>
<comment type="caution">
    <text evidence="3">The sequence shown here is derived from an EMBL/GenBank/DDBJ whole genome shotgun (WGS) entry which is preliminary data.</text>
</comment>
<reference evidence="3" key="1">
    <citation type="submission" date="2021-01" db="EMBL/GenBank/DDBJ databases">
        <title>Whole genome shotgun sequence of Spirilliplanes yamanashiensis NBRC 15828.</title>
        <authorList>
            <person name="Komaki H."/>
            <person name="Tamura T."/>
        </authorList>
    </citation>
    <scope>NUCLEOTIDE SEQUENCE</scope>
    <source>
        <strain evidence="3">NBRC 15828</strain>
    </source>
</reference>
<protein>
    <submittedName>
        <fullName evidence="3">Protein-tyrosine-phosphatase</fullName>
    </submittedName>
</protein>
<dbReference type="Proteomes" id="UP000652013">
    <property type="component" value="Unassembled WGS sequence"/>
</dbReference>
<keyword evidence="1" id="KW-0378">Hydrolase</keyword>
<evidence type="ECO:0000259" key="2">
    <source>
        <dbReference type="Pfam" id="PF22784"/>
    </source>
</evidence>
<dbReference type="AlphaFoldDB" id="A0A8J3YA96"/>